<feature type="transmembrane region" description="Helical" evidence="1">
    <location>
        <begin position="7"/>
        <end position="27"/>
    </location>
</feature>
<dbReference type="Proteomes" id="UP000054698">
    <property type="component" value="Unassembled WGS sequence"/>
</dbReference>
<name>A0A0W0U4J6_9GAMM</name>
<feature type="transmembrane region" description="Helical" evidence="1">
    <location>
        <begin position="76"/>
        <end position="97"/>
    </location>
</feature>
<accession>A0A0W0U4J6</accession>
<dbReference type="PATRIC" id="fig|453.4.peg.840"/>
<dbReference type="AlphaFoldDB" id="A0A0W0U4J6"/>
<evidence type="ECO:0008006" key="4">
    <source>
        <dbReference type="Google" id="ProtNLM"/>
    </source>
</evidence>
<proteinExistence type="predicted"/>
<evidence type="ECO:0000313" key="2">
    <source>
        <dbReference type="EMBL" id="KTD02620.1"/>
    </source>
</evidence>
<keyword evidence="1" id="KW-1133">Transmembrane helix</keyword>
<gene>
    <name evidence="2" type="ORF">Lfee_0775</name>
</gene>
<dbReference type="STRING" id="453.Lfee_0775"/>
<feature type="transmembrane region" description="Helical" evidence="1">
    <location>
        <begin position="47"/>
        <end position="69"/>
    </location>
</feature>
<organism evidence="2 3">
    <name type="scientific">Legionella feeleii</name>
    <dbReference type="NCBI Taxonomy" id="453"/>
    <lineage>
        <taxon>Bacteria</taxon>
        <taxon>Pseudomonadati</taxon>
        <taxon>Pseudomonadota</taxon>
        <taxon>Gammaproteobacteria</taxon>
        <taxon>Legionellales</taxon>
        <taxon>Legionellaceae</taxon>
        <taxon>Legionella</taxon>
    </lineage>
</organism>
<comment type="caution">
    <text evidence="2">The sequence shown here is derived from an EMBL/GenBank/DDBJ whole genome shotgun (WGS) entry which is preliminary data.</text>
</comment>
<dbReference type="EMBL" id="LNYB01000023">
    <property type="protein sequence ID" value="KTD02620.1"/>
    <property type="molecule type" value="Genomic_DNA"/>
</dbReference>
<dbReference type="OrthoDB" id="5644717at2"/>
<keyword evidence="1" id="KW-0472">Membrane</keyword>
<dbReference type="RefSeq" id="WP_058444077.1">
    <property type="nucleotide sequence ID" value="NZ_CAAAHT010000014.1"/>
</dbReference>
<keyword evidence="3" id="KW-1185">Reference proteome</keyword>
<feature type="transmembrane region" description="Helical" evidence="1">
    <location>
        <begin position="117"/>
        <end position="137"/>
    </location>
</feature>
<sequence length="153" mass="16672">MCDRKCFTNGVLSGVVAGIVFAFFLILGGMSETLGSIIGMPNKLGGMIVHFIITIIAGLVFAFVFGWLIHSWFSAIFWGLLFGIGMWVTGPMTLLPTLSAGDALFVKWNLAGLQSNIQPLVGHLVYGLVLGLVYCFLKKGKLHKLKVPRKQKN</sequence>
<evidence type="ECO:0000313" key="3">
    <source>
        <dbReference type="Proteomes" id="UP000054698"/>
    </source>
</evidence>
<reference evidence="2 3" key="1">
    <citation type="submission" date="2015-11" db="EMBL/GenBank/DDBJ databases">
        <title>Genomic analysis of 38 Legionella species identifies large and diverse effector repertoires.</title>
        <authorList>
            <person name="Burstein D."/>
            <person name="Amaro F."/>
            <person name="Zusman T."/>
            <person name="Lifshitz Z."/>
            <person name="Cohen O."/>
            <person name="Gilbert J.A."/>
            <person name="Pupko T."/>
            <person name="Shuman H.A."/>
            <person name="Segal G."/>
        </authorList>
    </citation>
    <scope>NUCLEOTIDE SEQUENCE [LARGE SCALE GENOMIC DNA]</scope>
    <source>
        <strain evidence="2 3">WO-44C</strain>
    </source>
</reference>
<evidence type="ECO:0000256" key="1">
    <source>
        <dbReference type="SAM" id="Phobius"/>
    </source>
</evidence>
<keyword evidence="1" id="KW-0812">Transmembrane</keyword>
<protein>
    <recommendedName>
        <fullName evidence="4">Transmembrane protein</fullName>
    </recommendedName>
</protein>